<dbReference type="SMART" id="SM00220">
    <property type="entry name" value="S_TKc"/>
    <property type="match status" value="1"/>
</dbReference>
<evidence type="ECO:0000256" key="7">
    <source>
        <dbReference type="ARBA" id="ARBA00047899"/>
    </source>
</evidence>
<dbReference type="InterPro" id="IPR011009">
    <property type="entry name" value="Kinase-like_dom_sf"/>
</dbReference>
<dbReference type="GeneID" id="100031567"/>
<proteinExistence type="inferred from homology"/>
<dbReference type="eggNOG" id="KOG1345">
    <property type="taxonomic scope" value="Eukaryota"/>
</dbReference>
<dbReference type="GO" id="GO:0005524">
    <property type="term" value="F:ATP binding"/>
    <property type="evidence" value="ECO:0007669"/>
    <property type="project" value="UniProtKB-UniRule"/>
</dbReference>
<evidence type="ECO:0000256" key="10">
    <source>
        <dbReference type="ARBA" id="ARBA00078273"/>
    </source>
</evidence>
<dbReference type="PROSITE" id="PS50011">
    <property type="entry name" value="PROTEIN_KINASE_DOM"/>
    <property type="match status" value="1"/>
</dbReference>
<dbReference type="GO" id="GO:0004708">
    <property type="term" value="F:MAP kinase kinase activity"/>
    <property type="evidence" value="ECO:0000318"/>
    <property type="project" value="GO_Central"/>
</dbReference>
<feature type="domain" description="Protein kinase" evidence="13">
    <location>
        <begin position="55"/>
        <end position="318"/>
    </location>
</feature>
<comment type="catalytic activity">
    <reaction evidence="8">
        <text>L-seryl-[protein] + ATP = O-phospho-L-seryl-[protein] + ADP + H(+)</text>
        <dbReference type="Rhea" id="RHEA:17989"/>
        <dbReference type="Rhea" id="RHEA-COMP:9863"/>
        <dbReference type="Rhea" id="RHEA-COMP:11604"/>
        <dbReference type="ChEBI" id="CHEBI:15378"/>
        <dbReference type="ChEBI" id="CHEBI:29999"/>
        <dbReference type="ChEBI" id="CHEBI:30616"/>
        <dbReference type="ChEBI" id="CHEBI:83421"/>
        <dbReference type="ChEBI" id="CHEBI:456216"/>
        <dbReference type="EC" id="2.7.11.1"/>
    </reaction>
</comment>
<keyword evidence="2 12" id="KW-0723">Serine/threonine-protein kinase</keyword>
<evidence type="ECO:0000259" key="13">
    <source>
        <dbReference type="PROSITE" id="PS50011"/>
    </source>
</evidence>
<dbReference type="GeneTree" id="ENSGT00940000161663"/>
<dbReference type="Bgee" id="ENSMODG00000017527">
    <property type="expression patterns" value="Expressed in skeletal muscle tissue and 13 other cell types or tissues"/>
</dbReference>
<dbReference type="InParanoid" id="H9H734"/>
<reference evidence="14" key="2">
    <citation type="submission" date="2025-08" db="UniProtKB">
        <authorList>
            <consortium name="Ensembl"/>
        </authorList>
    </citation>
    <scope>IDENTIFICATION</scope>
</reference>
<dbReference type="InterPro" id="IPR000719">
    <property type="entry name" value="Prot_kinase_dom"/>
</dbReference>
<dbReference type="FunCoup" id="H9H734">
    <property type="interactions" value="133"/>
</dbReference>
<dbReference type="AlphaFoldDB" id="H9H734"/>
<dbReference type="CTD" id="646643"/>
<evidence type="ECO:0000256" key="1">
    <source>
        <dbReference type="ARBA" id="ARBA00012513"/>
    </source>
</evidence>
<comment type="catalytic activity">
    <reaction evidence="7">
        <text>L-threonyl-[protein] + ATP = O-phospho-L-threonyl-[protein] + ADP + H(+)</text>
        <dbReference type="Rhea" id="RHEA:46608"/>
        <dbReference type="Rhea" id="RHEA-COMP:11060"/>
        <dbReference type="Rhea" id="RHEA-COMP:11605"/>
        <dbReference type="ChEBI" id="CHEBI:15378"/>
        <dbReference type="ChEBI" id="CHEBI:30013"/>
        <dbReference type="ChEBI" id="CHEBI:30616"/>
        <dbReference type="ChEBI" id="CHEBI:61977"/>
        <dbReference type="ChEBI" id="CHEBI:456216"/>
        <dbReference type="EC" id="2.7.11.1"/>
    </reaction>
</comment>
<evidence type="ECO:0000256" key="9">
    <source>
        <dbReference type="ARBA" id="ARBA00071613"/>
    </source>
</evidence>
<dbReference type="PANTHER" id="PTHR24359:SF34">
    <property type="entry name" value="PROTEIN KINASE DOMAIN-CONTAINING PROTEIN"/>
    <property type="match status" value="1"/>
</dbReference>
<reference evidence="14" key="3">
    <citation type="submission" date="2025-09" db="UniProtKB">
        <authorList>
            <consortium name="Ensembl"/>
        </authorList>
    </citation>
    <scope>IDENTIFICATION</scope>
</reference>
<dbReference type="OMA" id="HRQKGTT"/>
<dbReference type="Ensembl" id="ENSMODT00000022264.4">
    <property type="protein sequence ID" value="ENSMODP00000021883.3"/>
    <property type="gene ID" value="ENSMODG00000017527.4"/>
</dbReference>
<evidence type="ECO:0000256" key="4">
    <source>
        <dbReference type="ARBA" id="ARBA00022741"/>
    </source>
</evidence>
<feature type="binding site" evidence="11">
    <location>
        <position position="84"/>
    </location>
    <ligand>
        <name>ATP</name>
        <dbReference type="ChEBI" id="CHEBI:30616"/>
    </ligand>
</feature>
<organism evidence="14 15">
    <name type="scientific">Monodelphis domestica</name>
    <name type="common">Gray short-tailed opossum</name>
    <dbReference type="NCBI Taxonomy" id="13616"/>
    <lineage>
        <taxon>Eukaryota</taxon>
        <taxon>Metazoa</taxon>
        <taxon>Chordata</taxon>
        <taxon>Craniata</taxon>
        <taxon>Vertebrata</taxon>
        <taxon>Euteleostomi</taxon>
        <taxon>Mammalia</taxon>
        <taxon>Metatheria</taxon>
        <taxon>Didelphimorphia</taxon>
        <taxon>Didelphidae</taxon>
        <taxon>Monodelphis</taxon>
    </lineage>
</organism>
<dbReference type="Proteomes" id="UP000002280">
    <property type="component" value="Unplaced"/>
</dbReference>
<gene>
    <name evidence="14" type="primary">SBK2</name>
</gene>
<dbReference type="InterPro" id="IPR008271">
    <property type="entry name" value="Ser/Thr_kinase_AS"/>
</dbReference>
<dbReference type="GO" id="GO:0004674">
    <property type="term" value="F:protein serine/threonine kinase activity"/>
    <property type="evidence" value="ECO:0007669"/>
    <property type="project" value="UniProtKB-KW"/>
</dbReference>
<keyword evidence="6 11" id="KW-0067">ATP-binding</keyword>
<evidence type="ECO:0000256" key="2">
    <source>
        <dbReference type="ARBA" id="ARBA00022527"/>
    </source>
</evidence>
<dbReference type="SUPFAM" id="SSF56112">
    <property type="entry name" value="Protein kinase-like (PK-like)"/>
    <property type="match status" value="1"/>
</dbReference>
<dbReference type="HOGENOM" id="CLU_000288_10_0_1"/>
<keyword evidence="4 11" id="KW-0547">Nucleotide-binding</keyword>
<dbReference type="OrthoDB" id="6513151at2759"/>
<evidence type="ECO:0000313" key="14">
    <source>
        <dbReference type="Ensembl" id="ENSMODP00000021883.3"/>
    </source>
</evidence>
<keyword evidence="3" id="KW-0808">Transferase</keyword>
<dbReference type="Pfam" id="PF00069">
    <property type="entry name" value="Pkinase"/>
    <property type="match status" value="1"/>
</dbReference>
<dbReference type="FunFam" id="1.10.510.10:FF:000515">
    <property type="entry name" value="serine/threonine-protein kinase SBK2"/>
    <property type="match status" value="1"/>
</dbReference>
<dbReference type="PANTHER" id="PTHR24359">
    <property type="entry name" value="SERINE/THREONINE-PROTEIN KINASE SBK1"/>
    <property type="match status" value="1"/>
</dbReference>
<evidence type="ECO:0000256" key="12">
    <source>
        <dbReference type="RuleBase" id="RU000304"/>
    </source>
</evidence>
<keyword evidence="5" id="KW-0418">Kinase</keyword>
<dbReference type="EC" id="2.7.11.1" evidence="1"/>
<dbReference type="STRING" id="13616.ENSMODP00000021883"/>
<dbReference type="Gene3D" id="1.10.510.10">
    <property type="entry name" value="Transferase(Phosphotransferase) domain 1"/>
    <property type="match status" value="1"/>
</dbReference>
<dbReference type="RefSeq" id="XP_001380802.2">
    <property type="nucleotide sequence ID" value="XM_001380765.4"/>
</dbReference>
<evidence type="ECO:0000256" key="8">
    <source>
        <dbReference type="ARBA" id="ARBA00048679"/>
    </source>
</evidence>
<dbReference type="PROSITE" id="PS00108">
    <property type="entry name" value="PROTEIN_KINASE_ST"/>
    <property type="match status" value="1"/>
</dbReference>
<name>H9H734_MONDO</name>
<evidence type="ECO:0000313" key="15">
    <source>
        <dbReference type="Proteomes" id="UP000002280"/>
    </source>
</evidence>
<evidence type="ECO:0000256" key="6">
    <source>
        <dbReference type="ARBA" id="ARBA00022840"/>
    </source>
</evidence>
<protein>
    <recommendedName>
        <fullName evidence="9">Serine/threonine-protein kinase SBK2</fullName>
        <ecNumber evidence="1">2.7.11.1</ecNumber>
    </recommendedName>
    <alternativeName>
        <fullName evidence="10">SH3 domain-binding kinase family member 2</fullName>
    </alternativeName>
</protein>
<dbReference type="KEGG" id="mdo:100031567"/>
<evidence type="ECO:0000256" key="5">
    <source>
        <dbReference type="ARBA" id="ARBA00022777"/>
    </source>
</evidence>
<accession>H9H734</accession>
<dbReference type="GO" id="GO:0000165">
    <property type="term" value="P:MAPK cascade"/>
    <property type="evidence" value="ECO:0000318"/>
    <property type="project" value="GO_Central"/>
</dbReference>
<comment type="similarity">
    <text evidence="12">Belongs to the protein kinase superfamily.</text>
</comment>
<sequence length="337" mass="36737">MTGEKGEAEEEALSWAPEDLTMEELREGQAAARALEDMLTLSSQTLVHAEVEDLYEEVRQLGQGRFGRVVLVTHRQRGTPMALKLLSKASTTRQGFLYEFCVGLALGSHPGIVATYGIGLETPDGYGFLSEPALQGDLIALIQPKRGLPEAAAQLCAQQIACALEHIHSRGLVYRDLKPENVLVFEPGCRRVKLTDFGHTRPRGTLLRLAGPPIPYTAPELCGPGCRPQGLPIQPSLDAWALGVLLFCLLTGYFPWDRPLPAEDPFYQDFLDWRASGEACDRPAPWAGLSPAADGLLGALLDPRPRHRGLVGSVRPFLGQAWKERAKLEDGEGEGAQ</sequence>
<reference evidence="14" key="1">
    <citation type="journal article" date="2007" name="Nature">
        <title>Genome of the marsupial Monodelphis domestica reveals innovation in non-coding sequences.</title>
        <authorList>
            <person name="Mikkelsen T.S."/>
            <person name="Wakefield M.J."/>
            <person name="Aken B."/>
            <person name="Amemiya C.T."/>
            <person name="Chang J.L."/>
            <person name="Duke S."/>
            <person name="Garber M."/>
            <person name="Gentles A.J."/>
            <person name="Goodstadt L."/>
            <person name="Heger A."/>
            <person name="Jurka J."/>
            <person name="Kamal M."/>
            <person name="Mauceli E."/>
            <person name="Searle S.M."/>
            <person name="Sharpe T."/>
            <person name="Baker M.L."/>
            <person name="Batzer M.A."/>
            <person name="Benos P.V."/>
            <person name="Belov K."/>
            <person name="Clamp M."/>
            <person name="Cook A."/>
            <person name="Cuff J."/>
            <person name="Das R."/>
            <person name="Davidow L."/>
            <person name="Deakin J.E."/>
            <person name="Fazzari M.J."/>
            <person name="Glass J.L."/>
            <person name="Grabherr M."/>
            <person name="Greally J.M."/>
            <person name="Gu W."/>
            <person name="Hore T.A."/>
            <person name="Huttley G.A."/>
            <person name="Kleber M."/>
            <person name="Jirtle R.L."/>
            <person name="Koina E."/>
            <person name="Lee J.T."/>
            <person name="Mahony S."/>
            <person name="Marra M.A."/>
            <person name="Miller R.D."/>
            <person name="Nicholls R.D."/>
            <person name="Oda M."/>
            <person name="Papenfuss A.T."/>
            <person name="Parra Z.E."/>
            <person name="Pollock D.D."/>
            <person name="Ray D.A."/>
            <person name="Schein J.E."/>
            <person name="Speed T.P."/>
            <person name="Thompson K."/>
            <person name="VandeBerg J.L."/>
            <person name="Wade C.M."/>
            <person name="Walker J.A."/>
            <person name="Waters P.D."/>
            <person name="Webber C."/>
            <person name="Weidman J.R."/>
            <person name="Xie X."/>
            <person name="Zody M.C."/>
            <person name="Baldwin J."/>
            <person name="Abdouelleil A."/>
            <person name="Abdulkadir J."/>
            <person name="Abebe A."/>
            <person name="Abera B."/>
            <person name="Abreu J."/>
            <person name="Acer S.C."/>
            <person name="Aftuck L."/>
            <person name="Alexander A."/>
            <person name="An P."/>
            <person name="Anderson E."/>
            <person name="Anderson S."/>
            <person name="Arachi H."/>
            <person name="Azer M."/>
            <person name="Bachantsang P."/>
            <person name="Barry A."/>
            <person name="Bayul T."/>
            <person name="Berlin A."/>
            <person name="Bessette D."/>
            <person name="Bloom T."/>
            <person name="Bloom T."/>
            <person name="Boguslavskiy L."/>
            <person name="Bonnet C."/>
            <person name="Boukhgalter B."/>
            <person name="Bourzgui I."/>
            <person name="Brown A."/>
            <person name="Cahill P."/>
            <person name="Channer S."/>
            <person name="Cheshatsang Y."/>
            <person name="Chuda L."/>
            <person name="Citroen M."/>
            <person name="Collymore A."/>
            <person name="Cooke P."/>
            <person name="Costello M."/>
            <person name="D'Aco K."/>
            <person name="Daza R."/>
            <person name="De Haan G."/>
            <person name="DeGray S."/>
            <person name="DeMaso C."/>
            <person name="Dhargay N."/>
            <person name="Dooley K."/>
            <person name="Dooley E."/>
            <person name="Doricent M."/>
            <person name="Dorje P."/>
            <person name="Dorjee K."/>
            <person name="Dupes A."/>
            <person name="Elong R."/>
            <person name="Falk J."/>
            <person name="Farina A."/>
            <person name="Faro S."/>
            <person name="Ferguson D."/>
            <person name="Fisher S."/>
            <person name="Foley C.D."/>
            <person name="Franke A."/>
            <person name="Friedrich D."/>
            <person name="Gadbois L."/>
            <person name="Gearin G."/>
            <person name="Gearin C.R."/>
            <person name="Giannoukos G."/>
            <person name="Goode T."/>
            <person name="Graham J."/>
            <person name="Grandbois E."/>
            <person name="Grewal S."/>
            <person name="Gyaltsen K."/>
            <person name="Hafez N."/>
            <person name="Hagos B."/>
            <person name="Hall J."/>
            <person name="Henson C."/>
            <person name="Hollinger A."/>
            <person name="Honan T."/>
            <person name="Huard M.D."/>
            <person name="Hughes L."/>
            <person name="Hurhula B."/>
            <person name="Husby M.E."/>
            <person name="Kamat A."/>
            <person name="Kanga B."/>
            <person name="Kashin S."/>
            <person name="Khazanovich D."/>
            <person name="Kisner P."/>
            <person name="Lance K."/>
            <person name="Lara M."/>
            <person name="Lee W."/>
            <person name="Lennon N."/>
            <person name="Letendre F."/>
            <person name="LeVine R."/>
            <person name="Lipovsky A."/>
            <person name="Liu X."/>
            <person name="Liu J."/>
            <person name="Liu S."/>
            <person name="Lokyitsang T."/>
            <person name="Lokyitsang Y."/>
            <person name="Lubonja R."/>
            <person name="Lui A."/>
            <person name="MacDonald P."/>
            <person name="Magnisalis V."/>
            <person name="Maru K."/>
            <person name="Matthews C."/>
            <person name="McCusker W."/>
            <person name="McDonough S."/>
            <person name="Mehta T."/>
            <person name="Meldrim J."/>
            <person name="Meneus L."/>
            <person name="Mihai O."/>
            <person name="Mihalev A."/>
            <person name="Mihova T."/>
            <person name="Mittelman R."/>
            <person name="Mlenga V."/>
            <person name="Montmayeur A."/>
            <person name="Mulrain L."/>
            <person name="Navidi A."/>
            <person name="Naylor J."/>
            <person name="Negash T."/>
            <person name="Nguyen T."/>
            <person name="Nguyen N."/>
            <person name="Nicol R."/>
            <person name="Norbu C."/>
            <person name="Norbu N."/>
            <person name="Novod N."/>
            <person name="O'Neill B."/>
            <person name="Osman S."/>
            <person name="Markiewicz E."/>
            <person name="Oyono O.L."/>
            <person name="Patti C."/>
            <person name="Phunkhang P."/>
            <person name="Pierre F."/>
            <person name="Priest M."/>
            <person name="Raghuraman S."/>
            <person name="Rege F."/>
            <person name="Reyes R."/>
            <person name="Rise C."/>
            <person name="Rogov P."/>
            <person name="Ross K."/>
            <person name="Ryan E."/>
            <person name="Settipalli S."/>
            <person name="Shea T."/>
            <person name="Sherpa N."/>
            <person name="Shi L."/>
            <person name="Shih D."/>
            <person name="Sparrow T."/>
            <person name="Spaulding J."/>
            <person name="Stalker J."/>
            <person name="Stange-Thomann N."/>
            <person name="Stavropoulos S."/>
            <person name="Stone C."/>
            <person name="Strader C."/>
            <person name="Tesfaye S."/>
            <person name="Thomson T."/>
            <person name="Thoulutsang Y."/>
            <person name="Thoulutsang D."/>
            <person name="Topham K."/>
            <person name="Topping I."/>
            <person name="Tsamla T."/>
            <person name="Vassiliev H."/>
            <person name="Vo A."/>
            <person name="Wangchuk T."/>
            <person name="Wangdi T."/>
            <person name="Weiand M."/>
            <person name="Wilkinson J."/>
            <person name="Wilson A."/>
            <person name="Yadav S."/>
            <person name="Young G."/>
            <person name="Yu Q."/>
            <person name="Zembek L."/>
            <person name="Zhong D."/>
            <person name="Zimmer A."/>
            <person name="Zwirko Z."/>
            <person name="Jaffe D.B."/>
            <person name="Alvarez P."/>
            <person name="Brockman W."/>
            <person name="Butler J."/>
            <person name="Chin C."/>
            <person name="Gnerre S."/>
            <person name="MacCallum I."/>
            <person name="Graves J.A."/>
            <person name="Ponting C.P."/>
            <person name="Breen M."/>
            <person name="Samollow P.B."/>
            <person name="Lander E.S."/>
            <person name="Lindblad-Toh K."/>
        </authorList>
    </citation>
    <scope>NUCLEOTIDE SEQUENCE [LARGE SCALE GENOMIC DNA]</scope>
</reference>
<dbReference type="PROSITE" id="PS00107">
    <property type="entry name" value="PROTEIN_KINASE_ATP"/>
    <property type="match status" value="1"/>
</dbReference>
<evidence type="ECO:0000256" key="3">
    <source>
        <dbReference type="ARBA" id="ARBA00022679"/>
    </source>
</evidence>
<dbReference type="InterPro" id="IPR017441">
    <property type="entry name" value="Protein_kinase_ATP_BS"/>
</dbReference>
<evidence type="ECO:0000256" key="11">
    <source>
        <dbReference type="PROSITE-ProRule" id="PRU10141"/>
    </source>
</evidence>
<keyword evidence="15" id="KW-1185">Reference proteome</keyword>